<protein>
    <submittedName>
        <fullName evidence="11">Sodium- and chloride-dependent glycine transporter 1-like</fullName>
    </submittedName>
</protein>
<keyword evidence="4 9" id="KW-0812">Transmembrane</keyword>
<evidence type="ECO:0000256" key="5">
    <source>
        <dbReference type="ARBA" id="ARBA00022847"/>
    </source>
</evidence>
<feature type="transmembrane region" description="Helical" evidence="9">
    <location>
        <begin position="529"/>
        <end position="553"/>
    </location>
</feature>
<proteinExistence type="inferred from homology"/>
<dbReference type="SUPFAM" id="SSF161070">
    <property type="entry name" value="SNF-like"/>
    <property type="match status" value="1"/>
</dbReference>
<feature type="transmembrane region" description="Helical" evidence="9">
    <location>
        <begin position="174"/>
        <end position="199"/>
    </location>
</feature>
<sequence length="592" mass="65588">MRWDVIREALQNIHRSFFIYDDPSTAPNTSTMVNPRVNGEILSSQEPIDPATSTTQDTTQPDERTEVLSSPCHTGAQSASSVSATSQQTSALTINIDHGTQNTSTTSEPNDNDQQQDRSLAIAIPIALEPNNTLSQNELLRSSRGTWAADRSAIFACFSCVIGIYNISRFSLLVYVYKACFIVEFLILTCVFGLPFIYFQSAIGQYLGSGILDMWYISPAFKGVGLALLYMYVVLGVYTSVPISWLFLFFKDSFVTTRETYRWGQCNPKFGAQYCLESRNKSSSGYFGWSVPNYFHGRVLARTAGSEGDGAEIKFEITLNLAVVWLLVFASLSQGLRFYGKLAYAFVVIPVPLLILMASRMMEEWGNGVSDIFNADWKTLLNDSVSWHLASREVFLTWALYGGVVLQLCSHNKITTNITRIVLVVGIAGTLTLITSSFVFVCAIKAISARNMTYVSSSYEIEETIKCLEPSIVFPKSMANVTPINLVIGDMFPSSNDQSVVSGYQVLRIATEVLPAALKVQGVRAISSVWSICFFFMMILFGFAQLVPLWFLVVESIISIKPTILRRWQTIVTLITCAAGFLLGLPLTSTFT</sequence>
<evidence type="ECO:0000313" key="11">
    <source>
        <dbReference type="RefSeq" id="XP_022245901.1"/>
    </source>
</evidence>
<evidence type="ECO:0000256" key="6">
    <source>
        <dbReference type="ARBA" id="ARBA00022989"/>
    </source>
</evidence>
<dbReference type="Pfam" id="PF00209">
    <property type="entry name" value="SNF"/>
    <property type="match status" value="1"/>
</dbReference>
<feature type="compositionally biased region" description="Polar residues" evidence="8">
    <location>
        <begin position="43"/>
        <end position="59"/>
    </location>
</feature>
<dbReference type="PANTHER" id="PTHR11616:SF323">
    <property type="entry name" value="SODIUM-DEPENDENT TRANSPORTER BEDRAGGLED"/>
    <property type="match status" value="1"/>
</dbReference>
<feature type="region of interest" description="Disordered" evidence="8">
    <location>
        <begin position="43"/>
        <end position="84"/>
    </location>
</feature>
<dbReference type="PRINTS" id="PR00176">
    <property type="entry name" value="NANEUSMPORT"/>
</dbReference>
<dbReference type="PANTHER" id="PTHR11616">
    <property type="entry name" value="SODIUM/CHLORIDE DEPENDENT TRANSPORTER"/>
    <property type="match status" value="1"/>
</dbReference>
<evidence type="ECO:0000256" key="8">
    <source>
        <dbReference type="SAM" id="MobiDB-lite"/>
    </source>
</evidence>
<evidence type="ECO:0000256" key="9">
    <source>
        <dbReference type="SAM" id="Phobius"/>
    </source>
</evidence>
<feature type="transmembrane region" description="Helical" evidence="9">
    <location>
        <begin position="343"/>
        <end position="362"/>
    </location>
</feature>
<dbReference type="Proteomes" id="UP000694941">
    <property type="component" value="Unplaced"/>
</dbReference>
<comment type="similarity">
    <text evidence="2">Belongs to the sodium:neurotransmitter symporter (SNF) (TC 2.A.22) family.</text>
</comment>
<feature type="compositionally biased region" description="Low complexity" evidence="8">
    <location>
        <begin position="74"/>
        <end position="84"/>
    </location>
</feature>
<feature type="transmembrane region" description="Helical" evidence="9">
    <location>
        <begin position="565"/>
        <end position="587"/>
    </location>
</feature>
<name>A0ABM1SQJ5_LIMPO</name>
<keyword evidence="7 9" id="KW-0472">Membrane</keyword>
<keyword evidence="10" id="KW-1185">Reference proteome</keyword>
<organism evidence="10 11">
    <name type="scientific">Limulus polyphemus</name>
    <name type="common">Atlantic horseshoe crab</name>
    <dbReference type="NCBI Taxonomy" id="6850"/>
    <lineage>
        <taxon>Eukaryota</taxon>
        <taxon>Metazoa</taxon>
        <taxon>Ecdysozoa</taxon>
        <taxon>Arthropoda</taxon>
        <taxon>Chelicerata</taxon>
        <taxon>Merostomata</taxon>
        <taxon>Xiphosura</taxon>
        <taxon>Limulidae</taxon>
        <taxon>Limulus</taxon>
    </lineage>
</organism>
<dbReference type="PROSITE" id="PS50267">
    <property type="entry name" value="NA_NEUROTRAN_SYMP_3"/>
    <property type="match status" value="1"/>
</dbReference>
<dbReference type="InterPro" id="IPR000175">
    <property type="entry name" value="Na/ntran_symport"/>
</dbReference>
<keyword evidence="3" id="KW-0813">Transport</keyword>
<dbReference type="InterPro" id="IPR037272">
    <property type="entry name" value="SNS_sf"/>
</dbReference>
<evidence type="ECO:0000313" key="10">
    <source>
        <dbReference type="Proteomes" id="UP000694941"/>
    </source>
</evidence>
<reference evidence="11" key="1">
    <citation type="submission" date="2025-08" db="UniProtKB">
        <authorList>
            <consortium name="RefSeq"/>
        </authorList>
    </citation>
    <scope>IDENTIFICATION</scope>
    <source>
        <tissue evidence="11">Muscle</tissue>
    </source>
</reference>
<keyword evidence="6 9" id="KW-1133">Transmembrane helix</keyword>
<evidence type="ECO:0000256" key="7">
    <source>
        <dbReference type="ARBA" id="ARBA00023136"/>
    </source>
</evidence>
<evidence type="ECO:0000256" key="1">
    <source>
        <dbReference type="ARBA" id="ARBA00004141"/>
    </source>
</evidence>
<dbReference type="GeneID" id="111086620"/>
<evidence type="ECO:0000256" key="4">
    <source>
        <dbReference type="ARBA" id="ARBA00022692"/>
    </source>
</evidence>
<gene>
    <name evidence="11" type="primary">LOC111086620</name>
</gene>
<comment type="subcellular location">
    <subcellularLocation>
        <location evidence="1">Membrane</location>
        <topology evidence="1">Multi-pass membrane protein</topology>
    </subcellularLocation>
</comment>
<feature type="transmembrane region" description="Helical" evidence="9">
    <location>
        <begin position="220"/>
        <end position="248"/>
    </location>
</feature>
<evidence type="ECO:0000256" key="2">
    <source>
        <dbReference type="ARBA" id="ARBA00006459"/>
    </source>
</evidence>
<feature type="transmembrane region" description="Helical" evidence="9">
    <location>
        <begin position="148"/>
        <end position="168"/>
    </location>
</feature>
<accession>A0ABM1SQJ5</accession>
<dbReference type="RefSeq" id="XP_022245901.1">
    <property type="nucleotide sequence ID" value="XM_022390193.1"/>
</dbReference>
<feature type="transmembrane region" description="Helical" evidence="9">
    <location>
        <begin position="421"/>
        <end position="447"/>
    </location>
</feature>
<keyword evidence="5" id="KW-0769">Symport</keyword>
<evidence type="ECO:0000256" key="3">
    <source>
        <dbReference type="ARBA" id="ARBA00022448"/>
    </source>
</evidence>